<accession>A0A4C1W440</accession>
<dbReference type="EMBL" id="BGZK01000472">
    <property type="protein sequence ID" value="GBP45821.1"/>
    <property type="molecule type" value="Genomic_DNA"/>
</dbReference>
<sequence>MNSCLYDLKEYEYELRIDELSVKCLLYGLQEMVNKMDDSVKKRDMKVNVGKTKVMVFEITQGVKVGQVKESVYLGSLFTNDAKHDRDIERRVNAENKATPPSSQSGNSQHSNDSSRVANIHDGYHLHANGWYARLPLKKPKQNTPLQSHIACD</sequence>
<keyword evidence="3" id="KW-1185">Reference proteome</keyword>
<evidence type="ECO:0008006" key="4">
    <source>
        <dbReference type="Google" id="ProtNLM"/>
    </source>
</evidence>
<proteinExistence type="predicted"/>
<protein>
    <recommendedName>
        <fullName evidence="4">Reverse transcriptase domain-containing protein</fullName>
    </recommendedName>
</protein>
<evidence type="ECO:0000313" key="2">
    <source>
        <dbReference type="EMBL" id="GBP45821.1"/>
    </source>
</evidence>
<dbReference type="Proteomes" id="UP000299102">
    <property type="component" value="Unassembled WGS sequence"/>
</dbReference>
<comment type="caution">
    <text evidence="2">The sequence shown here is derived from an EMBL/GenBank/DDBJ whole genome shotgun (WGS) entry which is preliminary data.</text>
</comment>
<reference evidence="2 3" key="1">
    <citation type="journal article" date="2019" name="Commun. Biol.">
        <title>The bagworm genome reveals a unique fibroin gene that provides high tensile strength.</title>
        <authorList>
            <person name="Kono N."/>
            <person name="Nakamura H."/>
            <person name="Ohtoshi R."/>
            <person name="Tomita M."/>
            <person name="Numata K."/>
            <person name="Arakawa K."/>
        </authorList>
    </citation>
    <scope>NUCLEOTIDE SEQUENCE [LARGE SCALE GENOMIC DNA]</scope>
</reference>
<feature type="compositionally biased region" description="Polar residues" evidence="1">
    <location>
        <begin position="99"/>
        <end position="116"/>
    </location>
</feature>
<organism evidence="2 3">
    <name type="scientific">Eumeta variegata</name>
    <name type="common">Bagworm moth</name>
    <name type="synonym">Eumeta japonica</name>
    <dbReference type="NCBI Taxonomy" id="151549"/>
    <lineage>
        <taxon>Eukaryota</taxon>
        <taxon>Metazoa</taxon>
        <taxon>Ecdysozoa</taxon>
        <taxon>Arthropoda</taxon>
        <taxon>Hexapoda</taxon>
        <taxon>Insecta</taxon>
        <taxon>Pterygota</taxon>
        <taxon>Neoptera</taxon>
        <taxon>Endopterygota</taxon>
        <taxon>Lepidoptera</taxon>
        <taxon>Glossata</taxon>
        <taxon>Ditrysia</taxon>
        <taxon>Tineoidea</taxon>
        <taxon>Psychidae</taxon>
        <taxon>Oiketicinae</taxon>
        <taxon>Eumeta</taxon>
    </lineage>
</organism>
<gene>
    <name evidence="2" type="ORF">EVAR_27528_1</name>
</gene>
<dbReference type="OrthoDB" id="425681at2759"/>
<evidence type="ECO:0000256" key="1">
    <source>
        <dbReference type="SAM" id="MobiDB-lite"/>
    </source>
</evidence>
<evidence type="ECO:0000313" key="3">
    <source>
        <dbReference type="Proteomes" id="UP000299102"/>
    </source>
</evidence>
<feature type="region of interest" description="Disordered" evidence="1">
    <location>
        <begin position="92"/>
        <end position="116"/>
    </location>
</feature>
<name>A0A4C1W440_EUMVA</name>
<dbReference type="AlphaFoldDB" id="A0A4C1W440"/>